<dbReference type="NCBIfam" id="TIGR00756">
    <property type="entry name" value="PPR"/>
    <property type="match status" value="1"/>
</dbReference>
<dbReference type="FunFam" id="1.25.40.10:FF:000344">
    <property type="entry name" value="Pentatricopeptide repeat-containing protein"/>
    <property type="match status" value="1"/>
</dbReference>
<feature type="compositionally biased region" description="Polar residues" evidence="3">
    <location>
        <begin position="21"/>
        <end position="31"/>
    </location>
</feature>
<proteinExistence type="predicted"/>
<dbReference type="GO" id="GO:0016070">
    <property type="term" value="P:RNA metabolic process"/>
    <property type="evidence" value="ECO:0007669"/>
    <property type="project" value="UniProtKB-ARBA"/>
</dbReference>
<dbReference type="InterPro" id="IPR019370">
    <property type="entry name" value="E2F-assoc_phosphoprotein"/>
</dbReference>
<reference evidence="4" key="1">
    <citation type="submission" date="2023-03" db="EMBL/GenBank/DDBJ databases">
        <authorList>
            <person name="Julca I."/>
        </authorList>
    </citation>
    <scope>NUCLEOTIDE SEQUENCE</scope>
</reference>
<keyword evidence="1" id="KW-0677">Repeat</keyword>
<dbReference type="Gene3D" id="1.25.40.10">
    <property type="entry name" value="Tetratricopeptide repeat domain"/>
    <property type="match status" value="1"/>
</dbReference>
<evidence type="ECO:0000256" key="1">
    <source>
        <dbReference type="ARBA" id="ARBA00022737"/>
    </source>
</evidence>
<feature type="compositionally biased region" description="Basic residues" evidence="3">
    <location>
        <begin position="115"/>
        <end position="124"/>
    </location>
</feature>
<dbReference type="InterPro" id="IPR011990">
    <property type="entry name" value="TPR-like_helical_dom_sf"/>
</dbReference>
<dbReference type="AlphaFoldDB" id="A0AAV1CP85"/>
<protein>
    <submittedName>
        <fullName evidence="4">OLC1v1033257C1</fullName>
    </submittedName>
</protein>
<dbReference type="Pfam" id="PF13041">
    <property type="entry name" value="PPR_2"/>
    <property type="match status" value="1"/>
</dbReference>
<dbReference type="GO" id="GO:0005634">
    <property type="term" value="C:nucleus"/>
    <property type="evidence" value="ECO:0007669"/>
    <property type="project" value="TreeGrafter"/>
</dbReference>
<evidence type="ECO:0000313" key="4">
    <source>
        <dbReference type="EMBL" id="CAI9096978.1"/>
    </source>
</evidence>
<dbReference type="PANTHER" id="PTHR15967">
    <property type="entry name" value="E2F-ASSOCIATED PHOSPHOPROTEIN"/>
    <property type="match status" value="1"/>
</dbReference>
<dbReference type="Proteomes" id="UP001161247">
    <property type="component" value="Chromosome 2"/>
</dbReference>
<evidence type="ECO:0000256" key="2">
    <source>
        <dbReference type="PROSITE-ProRule" id="PRU00708"/>
    </source>
</evidence>
<dbReference type="Pfam" id="PF10238">
    <property type="entry name" value="Eapp_C"/>
    <property type="match status" value="1"/>
</dbReference>
<dbReference type="PROSITE" id="PS51375">
    <property type="entry name" value="PPR"/>
    <property type="match status" value="1"/>
</dbReference>
<feature type="repeat" description="PPR" evidence="2">
    <location>
        <begin position="307"/>
        <end position="341"/>
    </location>
</feature>
<sequence length="415" mass="46512">MENTGETKKSEEDNQGDERQQQNSPTESQKTVSDDDEIDYSVEPEFYDPELDDKDELWVKKRRKGPNSDAVLTCPACFTTLCLDCQRHEKYLTQYRAMFVVNCKIIHEQASQPGNKRKRGRKQRNSAEAAAESSTGEIVKPVQCAVCSTQVGVLDEEEGIRCISMEQGLKPRPKHNTSPLPKPLENEQVVVGKEYRTVVGDVDFSSGICGKIEKMVSHGLFRDALELFEILECKSGESNVGISTYDALIRACIGLKSGRGVKRVMNYMHICGVKPDQYLSNRLLLMHVKCGMMMDALRLFDDLPERNVVSWNTIIGGLLDSGDYHGAFGMFLMMSDEYISPDSRMLAMMIRASAGVGLIAPGRQLHSLVVKMDVEDDIYVSCSLIDMYSKCGSIDDARENFFFHTIKFCVMKAAV</sequence>
<feature type="region of interest" description="Disordered" evidence="3">
    <location>
        <begin position="1"/>
        <end position="47"/>
    </location>
</feature>
<dbReference type="PANTHER" id="PTHR15967:SF0">
    <property type="entry name" value="E2F-ASSOCIATED PHOSPHOPROTEIN"/>
    <property type="match status" value="1"/>
</dbReference>
<keyword evidence="5" id="KW-1185">Reference proteome</keyword>
<feature type="compositionally biased region" description="Acidic residues" evidence="3">
    <location>
        <begin position="34"/>
        <end position="47"/>
    </location>
</feature>
<accession>A0AAV1CP85</accession>
<gene>
    <name evidence="4" type="ORF">OLC1_LOCUS7593</name>
</gene>
<dbReference type="InterPro" id="IPR002885">
    <property type="entry name" value="PPR_rpt"/>
</dbReference>
<feature type="compositionally biased region" description="Basic and acidic residues" evidence="3">
    <location>
        <begin position="1"/>
        <end position="20"/>
    </location>
</feature>
<evidence type="ECO:0000256" key="3">
    <source>
        <dbReference type="SAM" id="MobiDB-lite"/>
    </source>
</evidence>
<organism evidence="4 5">
    <name type="scientific">Oldenlandia corymbosa var. corymbosa</name>
    <dbReference type="NCBI Taxonomy" id="529605"/>
    <lineage>
        <taxon>Eukaryota</taxon>
        <taxon>Viridiplantae</taxon>
        <taxon>Streptophyta</taxon>
        <taxon>Embryophyta</taxon>
        <taxon>Tracheophyta</taxon>
        <taxon>Spermatophyta</taxon>
        <taxon>Magnoliopsida</taxon>
        <taxon>eudicotyledons</taxon>
        <taxon>Gunneridae</taxon>
        <taxon>Pentapetalae</taxon>
        <taxon>asterids</taxon>
        <taxon>lamiids</taxon>
        <taxon>Gentianales</taxon>
        <taxon>Rubiaceae</taxon>
        <taxon>Rubioideae</taxon>
        <taxon>Spermacoceae</taxon>
        <taxon>Hedyotis-Oldenlandia complex</taxon>
        <taxon>Oldenlandia</taxon>
    </lineage>
</organism>
<feature type="region of interest" description="Disordered" evidence="3">
    <location>
        <begin position="111"/>
        <end position="134"/>
    </location>
</feature>
<evidence type="ECO:0000313" key="5">
    <source>
        <dbReference type="Proteomes" id="UP001161247"/>
    </source>
</evidence>
<dbReference type="EMBL" id="OX459119">
    <property type="protein sequence ID" value="CAI9096978.1"/>
    <property type="molecule type" value="Genomic_DNA"/>
</dbReference>
<name>A0AAV1CP85_OLDCO</name>